<evidence type="ECO:0000256" key="2">
    <source>
        <dbReference type="SAM" id="SignalP"/>
    </source>
</evidence>
<reference evidence="3 4" key="1">
    <citation type="submission" date="2016-10" db="EMBL/GenBank/DDBJ databases">
        <authorList>
            <person name="de Groot N.N."/>
        </authorList>
    </citation>
    <scope>NUCLEOTIDE SEQUENCE [LARGE SCALE GENOMIC DNA]</scope>
    <source>
        <strain evidence="3 4">DSM 23553</strain>
    </source>
</reference>
<dbReference type="AlphaFoldDB" id="A0A1H5MSU9"/>
<evidence type="ECO:0000313" key="3">
    <source>
        <dbReference type="EMBL" id="SEE92333.1"/>
    </source>
</evidence>
<feature type="chain" id="PRO_5011731432" description="Conjugal transfer protein" evidence="2">
    <location>
        <begin position="21"/>
        <end position="189"/>
    </location>
</feature>
<keyword evidence="2" id="KW-0732">Signal</keyword>
<dbReference type="InterPro" id="IPR023220">
    <property type="entry name" value="T4SS_VirB5-domain"/>
</dbReference>
<dbReference type="OrthoDB" id="1429505at2"/>
<sequence>MKTKILLILVLAMFSQKGQAQGMPVYDNTNFITLGKSLIESAKQTSELLKTVKFLKEQKERLEQVSNVVKQVKAVQEILENNQQLYNTVQQDLREILNSPYIRPEEVDRISDSFNSIIEMALEDLDFMQQLLTSNLLNMTDAERLAVLEAQKERSRSMRAEIDLRYKRYRAIISVREMQDRILNREINY</sequence>
<dbReference type="RefSeq" id="WP_093113045.1">
    <property type="nucleotide sequence ID" value="NZ_FNGG01000003.1"/>
</dbReference>
<feature type="coiled-coil region" evidence="1">
    <location>
        <begin position="45"/>
        <end position="82"/>
    </location>
</feature>
<gene>
    <name evidence="3" type="ORF">SAMN04488034_10383</name>
</gene>
<accession>A0A1H5MSU9</accession>
<dbReference type="STRING" id="390640.SAMN04488034_10383"/>
<evidence type="ECO:0000256" key="1">
    <source>
        <dbReference type="SAM" id="Coils"/>
    </source>
</evidence>
<dbReference type="Proteomes" id="UP000199448">
    <property type="component" value="Unassembled WGS sequence"/>
</dbReference>
<organism evidence="3 4">
    <name type="scientific">Salinimicrobium catena</name>
    <dbReference type="NCBI Taxonomy" id="390640"/>
    <lineage>
        <taxon>Bacteria</taxon>
        <taxon>Pseudomonadati</taxon>
        <taxon>Bacteroidota</taxon>
        <taxon>Flavobacteriia</taxon>
        <taxon>Flavobacteriales</taxon>
        <taxon>Flavobacteriaceae</taxon>
        <taxon>Salinimicrobium</taxon>
    </lineage>
</organism>
<protein>
    <recommendedName>
        <fullName evidence="5">Conjugal transfer protein</fullName>
    </recommendedName>
</protein>
<dbReference type="Gene3D" id="1.20.58.430">
    <property type="entry name" value="Type IV secretion system, VirB5-domain"/>
    <property type="match status" value="1"/>
</dbReference>
<keyword evidence="1" id="KW-0175">Coiled coil</keyword>
<keyword evidence="4" id="KW-1185">Reference proteome</keyword>
<feature type="signal peptide" evidence="2">
    <location>
        <begin position="1"/>
        <end position="20"/>
    </location>
</feature>
<evidence type="ECO:0008006" key="5">
    <source>
        <dbReference type="Google" id="ProtNLM"/>
    </source>
</evidence>
<dbReference type="EMBL" id="FNUG01000003">
    <property type="protein sequence ID" value="SEE92333.1"/>
    <property type="molecule type" value="Genomic_DNA"/>
</dbReference>
<name>A0A1H5MSU9_9FLAO</name>
<evidence type="ECO:0000313" key="4">
    <source>
        <dbReference type="Proteomes" id="UP000199448"/>
    </source>
</evidence>
<proteinExistence type="predicted"/>